<feature type="compositionally biased region" description="Acidic residues" evidence="1">
    <location>
        <begin position="1270"/>
        <end position="1279"/>
    </location>
</feature>
<gene>
    <name evidence="4" type="ORF">B0J11DRAFT_90327</name>
</gene>
<accession>A0A9P9DE52</accession>
<dbReference type="Gene3D" id="3.40.50.300">
    <property type="entry name" value="P-loop containing nucleotide triphosphate hydrolases"/>
    <property type="match status" value="1"/>
</dbReference>
<feature type="domain" description="DUF7605" evidence="3">
    <location>
        <begin position="1014"/>
        <end position="1174"/>
    </location>
</feature>
<dbReference type="InterPro" id="IPR027417">
    <property type="entry name" value="P-loop_NTPase"/>
</dbReference>
<evidence type="ECO:0000259" key="2">
    <source>
        <dbReference type="Pfam" id="PF00350"/>
    </source>
</evidence>
<dbReference type="InterPro" id="IPR056024">
    <property type="entry name" value="DUF7605"/>
</dbReference>
<dbReference type="Proteomes" id="UP000700596">
    <property type="component" value="Unassembled WGS sequence"/>
</dbReference>
<dbReference type="SUPFAM" id="SSF52540">
    <property type="entry name" value="P-loop containing nucleoside triphosphate hydrolases"/>
    <property type="match status" value="1"/>
</dbReference>
<feature type="region of interest" description="Disordered" evidence="1">
    <location>
        <begin position="1258"/>
        <end position="1292"/>
    </location>
</feature>
<dbReference type="OrthoDB" id="3598281at2759"/>
<evidence type="ECO:0000313" key="5">
    <source>
        <dbReference type="Proteomes" id="UP000700596"/>
    </source>
</evidence>
<evidence type="ECO:0000313" key="4">
    <source>
        <dbReference type="EMBL" id="KAH7117730.1"/>
    </source>
</evidence>
<feature type="region of interest" description="Disordered" evidence="1">
    <location>
        <begin position="211"/>
        <end position="260"/>
    </location>
</feature>
<feature type="region of interest" description="Disordered" evidence="1">
    <location>
        <begin position="685"/>
        <end position="752"/>
    </location>
</feature>
<name>A0A9P9DE52_9PLEO</name>
<dbReference type="InterPro" id="IPR045063">
    <property type="entry name" value="Dynamin_N"/>
</dbReference>
<dbReference type="Pfam" id="PF24564">
    <property type="entry name" value="DUF7605"/>
    <property type="match status" value="1"/>
</dbReference>
<dbReference type="EMBL" id="JAGMWT010000013">
    <property type="protein sequence ID" value="KAH7117730.1"/>
    <property type="molecule type" value="Genomic_DNA"/>
</dbReference>
<organism evidence="4 5">
    <name type="scientific">Dendryphion nanum</name>
    <dbReference type="NCBI Taxonomy" id="256645"/>
    <lineage>
        <taxon>Eukaryota</taxon>
        <taxon>Fungi</taxon>
        <taxon>Dikarya</taxon>
        <taxon>Ascomycota</taxon>
        <taxon>Pezizomycotina</taxon>
        <taxon>Dothideomycetes</taxon>
        <taxon>Pleosporomycetidae</taxon>
        <taxon>Pleosporales</taxon>
        <taxon>Torulaceae</taxon>
        <taxon>Dendryphion</taxon>
    </lineage>
</organism>
<keyword evidence="5" id="KW-1185">Reference proteome</keyword>
<sequence>MIRHPMDWAALQRQICVDAKPPEELPAKRFFVGVLYHDKSLEQPSFVEADFLWIKAHAKVRVEKIAEVYRSKVPEAPPLVFKFQEEYLSSSTLTRELNRFGDGMIILRAIEKANIRSSLQPTNRQVTVISFHQSPSSLQDAAAVNSPAMATKVSLAPLSPIHEVSNTLPHMRELGEIFVMSPSSVPQPPSRAWTHAETTPAFDNIYIPSSHKSADAQDRKLSESDGDEPQFESSTCLKAEPTVEWSPVPRSPTPVPTFDADSVFTRKSPGLDDEVQARPADEHIRKLIEQSDPNVLEAGVSKAQKVLDTLKKLFMENKHIADAQVWTDAIDKLRHQAERKRTVVGVVGNTGAGKSSVINAMLDEERLVPTNCMRACTAVVTEISWNSNNDPQCLYRAHIEFISVVEWEKELGILLKEFLTENGTLVREASDQNSDAGIAWAKFHAVYPKISKDMLAECTVDKLISERSVRNVLGTEKCINSARPGSFYQELQRYVDSKEKSTGKSRTKGEIGSSHQMEFWPLIKVVKIYTKASALSTGAVVVDLPGVHDSNAARAAVANNYMKQCTGLWIVAPINRAVDDKAAKSLLGESFKRQLKYDGGFSSVTFICSKTDDISITEAADSLELDDQIDELEDKACEYEKQVETLRDKQYNLRESEEIYAVAFRETDDELQVWKELQEQFDQGQTVYAPKTNLGKRKNISSANNSRKRRQSKQNDSEDDVVVSDDEIDETEDEDEDEPDDESDFEIVAPPRKSLDVDDLEMKITQLRSTKAEARRHRAETKEAIKDIVPRIKEVKAKATKIRAEMNAICIAGRNEYSKGAIQLDFAAGIKELDQENAAEEDEETFNPDEDLRNYDEVAKSLPVFCVSSRAYQKLCGRLQKDGKVPGFKTPEETEIPQLQAHCRKLTETGRIQTCRTFLLSFCQQLNTLSFWVSDTGAGGKLTDGEKRKQISHLQRRLFELRDGLDKAIETCINATEKQIREQIYEKFPPLVQEAVNAAPETARGWGAPRNDGGLLWVTYKAIVRRDGAYQSSSAGYRNFNGELVDPIVRQLATGWERAFQHRLPKVVEGYTAACSTILDRFHETIEERARQNGVGLANVSVLKNQLHIYGQIFGELGTGLVALMNEMQRDANRDFTPTIIAIMQAAYTSCTEERGTGSFARMKTAMLSHVEANRHKMFKSATETITNHLKQMCRDLEEKMANKADEVFANMQKDYLTVLGGVSVDQATAMPESERAIRKQVQALLFTVDPQFESLADDELEQEVKDDVGDATDEAPYDDDNKLDDAFEPTT</sequence>
<feature type="domain" description="Dynamin N-terminal" evidence="2">
    <location>
        <begin position="344"/>
        <end position="587"/>
    </location>
</feature>
<feature type="compositionally biased region" description="Acidic residues" evidence="1">
    <location>
        <begin position="717"/>
        <end position="745"/>
    </location>
</feature>
<protein>
    <recommendedName>
        <fullName evidence="6">Nuclear GTPase SLIP-GC</fullName>
    </recommendedName>
</protein>
<comment type="caution">
    <text evidence="4">The sequence shown here is derived from an EMBL/GenBank/DDBJ whole genome shotgun (WGS) entry which is preliminary data.</text>
</comment>
<dbReference type="Pfam" id="PF00350">
    <property type="entry name" value="Dynamin_N"/>
    <property type="match status" value="1"/>
</dbReference>
<feature type="compositionally biased region" description="Basic and acidic residues" evidence="1">
    <location>
        <begin position="212"/>
        <end position="223"/>
    </location>
</feature>
<evidence type="ECO:0000256" key="1">
    <source>
        <dbReference type="SAM" id="MobiDB-lite"/>
    </source>
</evidence>
<reference evidence="4" key="1">
    <citation type="journal article" date="2021" name="Nat. Commun.">
        <title>Genetic determinants of endophytism in the Arabidopsis root mycobiome.</title>
        <authorList>
            <person name="Mesny F."/>
            <person name="Miyauchi S."/>
            <person name="Thiergart T."/>
            <person name="Pickel B."/>
            <person name="Atanasova L."/>
            <person name="Karlsson M."/>
            <person name="Huettel B."/>
            <person name="Barry K.W."/>
            <person name="Haridas S."/>
            <person name="Chen C."/>
            <person name="Bauer D."/>
            <person name="Andreopoulos W."/>
            <person name="Pangilinan J."/>
            <person name="LaButti K."/>
            <person name="Riley R."/>
            <person name="Lipzen A."/>
            <person name="Clum A."/>
            <person name="Drula E."/>
            <person name="Henrissat B."/>
            <person name="Kohler A."/>
            <person name="Grigoriev I.V."/>
            <person name="Martin F.M."/>
            <person name="Hacquard S."/>
        </authorList>
    </citation>
    <scope>NUCLEOTIDE SEQUENCE</scope>
    <source>
        <strain evidence="4">MPI-CAGE-CH-0243</strain>
    </source>
</reference>
<dbReference type="PANTHER" id="PTHR36681">
    <property type="entry name" value="NUCLEAR GTPASE, GERMINAL CENTER-ASSOCIATED, TANDEM DUPLICATE 3"/>
    <property type="match status" value="1"/>
</dbReference>
<dbReference type="PANTHER" id="PTHR36681:SF3">
    <property type="entry name" value="NUCLEAR GTPASE, GERMINAL CENTER-ASSOCIATED, TANDEM DUPLICATE 3"/>
    <property type="match status" value="1"/>
</dbReference>
<evidence type="ECO:0008006" key="6">
    <source>
        <dbReference type="Google" id="ProtNLM"/>
    </source>
</evidence>
<proteinExistence type="predicted"/>
<evidence type="ECO:0000259" key="3">
    <source>
        <dbReference type="Pfam" id="PF24564"/>
    </source>
</evidence>